<evidence type="ECO:0000256" key="2">
    <source>
        <dbReference type="ARBA" id="ARBA00022649"/>
    </source>
</evidence>
<proteinExistence type="inferred from homology"/>
<protein>
    <submittedName>
        <fullName evidence="3">Type II toxin-antitoxin system ParD family antitoxin</fullName>
    </submittedName>
</protein>
<dbReference type="EMBL" id="VUOA01000031">
    <property type="protein sequence ID" value="KAA2235924.1"/>
    <property type="molecule type" value="Genomic_DNA"/>
</dbReference>
<dbReference type="InterPro" id="IPR010985">
    <property type="entry name" value="Ribbon_hlx_hlx"/>
</dbReference>
<gene>
    <name evidence="3" type="ORF">F0L46_17320</name>
</gene>
<dbReference type="PANTHER" id="PTHR36582:SF2">
    <property type="entry name" value="ANTITOXIN PARD"/>
    <property type="match status" value="1"/>
</dbReference>
<dbReference type="InterPro" id="IPR038296">
    <property type="entry name" value="ParD_sf"/>
</dbReference>
<dbReference type="CDD" id="cd22231">
    <property type="entry name" value="RHH_NikR_HicB-like"/>
    <property type="match status" value="1"/>
</dbReference>
<dbReference type="NCBIfam" id="TIGR02606">
    <property type="entry name" value="antidote_CC2985"/>
    <property type="match status" value="1"/>
</dbReference>
<evidence type="ECO:0000256" key="1">
    <source>
        <dbReference type="ARBA" id="ARBA00008580"/>
    </source>
</evidence>
<comment type="caution">
    <text evidence="3">The sequence shown here is derived from an EMBL/GenBank/DDBJ whole genome shotgun (WGS) entry which is preliminary data.</text>
</comment>
<organism evidence="3 4">
    <name type="scientific">Salinarimonas soli</name>
    <dbReference type="NCBI Taxonomy" id="1638099"/>
    <lineage>
        <taxon>Bacteria</taxon>
        <taxon>Pseudomonadati</taxon>
        <taxon>Pseudomonadota</taxon>
        <taxon>Alphaproteobacteria</taxon>
        <taxon>Hyphomicrobiales</taxon>
        <taxon>Salinarimonadaceae</taxon>
        <taxon>Salinarimonas</taxon>
    </lineage>
</organism>
<keyword evidence="4" id="KW-1185">Reference proteome</keyword>
<sequence>MPAKVVRTVSLTPELTALIDAKVATGLYGSASEVVRAGLRLLFEQDRRDKQAAEMAEGQRNAQ</sequence>
<reference evidence="3 4" key="2">
    <citation type="submission" date="2019-09" db="EMBL/GenBank/DDBJ databases">
        <authorList>
            <person name="Jin C."/>
        </authorList>
    </citation>
    <scope>NUCLEOTIDE SEQUENCE [LARGE SCALE GENOMIC DNA]</scope>
    <source>
        <strain evidence="3 4">BN140002</strain>
    </source>
</reference>
<keyword evidence="2" id="KW-1277">Toxin-antitoxin system</keyword>
<comment type="similarity">
    <text evidence="1">Belongs to the ParD antitoxin family.</text>
</comment>
<accession>A0A5B2VAA8</accession>
<dbReference type="GO" id="GO:0006355">
    <property type="term" value="P:regulation of DNA-templated transcription"/>
    <property type="evidence" value="ECO:0007669"/>
    <property type="project" value="InterPro"/>
</dbReference>
<dbReference type="Gene3D" id="6.10.10.120">
    <property type="entry name" value="Antitoxin ParD1-like"/>
    <property type="match status" value="1"/>
</dbReference>
<dbReference type="InterPro" id="IPR022789">
    <property type="entry name" value="ParD"/>
</dbReference>
<evidence type="ECO:0000313" key="3">
    <source>
        <dbReference type="EMBL" id="KAA2235924.1"/>
    </source>
</evidence>
<dbReference type="AlphaFoldDB" id="A0A5B2VAA8"/>
<dbReference type="PANTHER" id="PTHR36582">
    <property type="entry name" value="ANTITOXIN PARD"/>
    <property type="match status" value="1"/>
</dbReference>
<dbReference type="Proteomes" id="UP000323142">
    <property type="component" value="Unassembled WGS sequence"/>
</dbReference>
<dbReference type="SUPFAM" id="SSF47598">
    <property type="entry name" value="Ribbon-helix-helix"/>
    <property type="match status" value="1"/>
</dbReference>
<dbReference type="RefSeq" id="WP_149819827.1">
    <property type="nucleotide sequence ID" value="NZ_VUOA01000031.1"/>
</dbReference>
<dbReference type="Pfam" id="PF03693">
    <property type="entry name" value="ParD_antitoxin"/>
    <property type="match status" value="1"/>
</dbReference>
<reference evidence="3 4" key="1">
    <citation type="submission" date="2019-09" db="EMBL/GenBank/DDBJ databases">
        <title>Salinarimonas rosea gen. nov., sp. nov., a new member of the a-2 subgroup of the Proteobacteria.</title>
        <authorList>
            <person name="Liu J."/>
        </authorList>
    </citation>
    <scope>NUCLEOTIDE SEQUENCE [LARGE SCALE GENOMIC DNA]</scope>
    <source>
        <strain evidence="3 4">BN140002</strain>
    </source>
</reference>
<name>A0A5B2VAA8_9HYPH</name>
<evidence type="ECO:0000313" key="4">
    <source>
        <dbReference type="Proteomes" id="UP000323142"/>
    </source>
</evidence>
<dbReference type="OrthoDB" id="9815501at2"/>